<evidence type="ECO:0000256" key="1">
    <source>
        <dbReference type="ARBA" id="ARBA00001966"/>
    </source>
</evidence>
<evidence type="ECO:0000256" key="7">
    <source>
        <dbReference type="ARBA" id="ARBA00023014"/>
    </source>
</evidence>
<dbReference type="NCBIfam" id="TIGR00322">
    <property type="entry name" value="diphth2_R"/>
    <property type="match status" value="1"/>
</dbReference>
<comment type="caution">
    <text evidence="10">The sequence shown here is derived from an EMBL/GenBank/DDBJ whole genome shotgun (WGS) entry which is preliminary data.</text>
</comment>
<keyword evidence="7 8" id="KW-0411">Iron-sulfur</keyword>
<dbReference type="SUPFAM" id="SSF46565">
    <property type="entry name" value="Chaperone J-domain"/>
    <property type="match status" value="1"/>
</dbReference>
<dbReference type="Pfam" id="PF00226">
    <property type="entry name" value="DnaJ"/>
    <property type="match status" value="1"/>
</dbReference>
<dbReference type="PANTHER" id="PTHR10762">
    <property type="entry name" value="DIPHTHAMIDE BIOSYNTHESIS PROTEIN"/>
    <property type="match status" value="1"/>
</dbReference>
<evidence type="ECO:0000256" key="6">
    <source>
        <dbReference type="ARBA" id="ARBA00023004"/>
    </source>
</evidence>
<dbReference type="GO" id="GO:0046872">
    <property type="term" value="F:metal ion binding"/>
    <property type="evidence" value="ECO:0007669"/>
    <property type="project" value="UniProtKB-KW"/>
</dbReference>
<accession>A0AAD8NKC2</accession>
<dbReference type="SFLD" id="SFLDG01121">
    <property type="entry name" value="Diphthamide_biosynthesis"/>
    <property type="match status" value="1"/>
</dbReference>
<feature type="domain" description="J" evidence="9">
    <location>
        <begin position="57"/>
        <end position="122"/>
    </location>
</feature>
<dbReference type="NCBIfam" id="TIGR00272">
    <property type="entry name" value="DPH2"/>
    <property type="match status" value="1"/>
</dbReference>
<comment type="cofactor">
    <cofactor evidence="1">
        <name>[4Fe-4S] cluster</name>
        <dbReference type="ChEBI" id="CHEBI:49883"/>
    </cofactor>
</comment>
<organism evidence="10 11">
    <name type="scientific">Tagetes erecta</name>
    <name type="common">African marigold</name>
    <dbReference type="NCBI Taxonomy" id="13708"/>
    <lineage>
        <taxon>Eukaryota</taxon>
        <taxon>Viridiplantae</taxon>
        <taxon>Streptophyta</taxon>
        <taxon>Embryophyta</taxon>
        <taxon>Tracheophyta</taxon>
        <taxon>Spermatophyta</taxon>
        <taxon>Magnoliopsida</taxon>
        <taxon>eudicotyledons</taxon>
        <taxon>Gunneridae</taxon>
        <taxon>Pentapetalae</taxon>
        <taxon>asterids</taxon>
        <taxon>campanulids</taxon>
        <taxon>Asterales</taxon>
        <taxon>Asteraceae</taxon>
        <taxon>Asteroideae</taxon>
        <taxon>Heliantheae alliance</taxon>
        <taxon>Tageteae</taxon>
        <taxon>Tagetes</taxon>
    </lineage>
</organism>
<comment type="function">
    <text evidence="8">Required for the first step of diphthamide biosynthesis, a post-translational modification of histidine which occurs in elongation factor 2. DPH1 and DPH2 transfer a 3-amino-3-carboxypropyl (ACP) group from S-adenosyl-L-methionine (SAM) to a histidine residue, the reaction is assisted by a reduction system comprising DPH3 and a NADH-dependent reductase. Facilitates the reduction of the catalytic iron-sulfur cluster found in the DPH1 subunit.</text>
</comment>
<dbReference type="Gene3D" id="3.40.50.11840">
    <property type="entry name" value="Diphthamide synthesis DPH1/DPH2 domain 1"/>
    <property type="match status" value="1"/>
</dbReference>
<evidence type="ECO:0000256" key="2">
    <source>
        <dbReference type="ARBA" id="ARBA00005156"/>
    </source>
</evidence>
<dbReference type="InterPro" id="IPR016435">
    <property type="entry name" value="DPH1/DPH2"/>
</dbReference>
<dbReference type="PRINTS" id="PR00625">
    <property type="entry name" value="JDOMAIN"/>
</dbReference>
<dbReference type="AlphaFoldDB" id="A0AAD8NKC2"/>
<dbReference type="SFLD" id="SFLDS00032">
    <property type="entry name" value="Radical_SAM_3-amino-3-carboxyp"/>
    <property type="match status" value="1"/>
</dbReference>
<dbReference type="Proteomes" id="UP001229421">
    <property type="component" value="Unassembled WGS sequence"/>
</dbReference>
<keyword evidence="5 8" id="KW-0479">Metal-binding</keyword>
<comment type="similarity">
    <text evidence="3 8">Belongs to the DPH1/DPH2 family. DPH2 subfamily.</text>
</comment>
<gene>
    <name evidence="10" type="ORF">QVD17_38030</name>
</gene>
<dbReference type="InterPro" id="IPR010014">
    <property type="entry name" value="DHP2"/>
</dbReference>
<proteinExistence type="inferred from homology"/>
<dbReference type="GO" id="GO:0090560">
    <property type="term" value="F:2-(3-amino-3-carboxypropyl)histidine synthase activity"/>
    <property type="evidence" value="ECO:0007669"/>
    <property type="project" value="InterPro"/>
</dbReference>
<comment type="pathway">
    <text evidence="2 8">Protein modification; peptidyl-diphthamide biosynthesis.</text>
</comment>
<dbReference type="PROSITE" id="PS50076">
    <property type="entry name" value="DNAJ_2"/>
    <property type="match status" value="1"/>
</dbReference>
<dbReference type="GO" id="GO:0017183">
    <property type="term" value="P:protein histidyl modification to diphthamide"/>
    <property type="evidence" value="ECO:0007669"/>
    <property type="project" value="InterPro"/>
</dbReference>
<dbReference type="Pfam" id="PF01866">
    <property type="entry name" value="Diphthamide_syn"/>
    <property type="match status" value="1"/>
</dbReference>
<dbReference type="InterPro" id="IPR001623">
    <property type="entry name" value="DnaJ_domain"/>
</dbReference>
<evidence type="ECO:0000256" key="3">
    <source>
        <dbReference type="ARBA" id="ARBA00006179"/>
    </source>
</evidence>
<dbReference type="InterPro" id="IPR042265">
    <property type="entry name" value="DPH1/DPH2_3"/>
</dbReference>
<dbReference type="GO" id="GO:0051536">
    <property type="term" value="F:iron-sulfur cluster binding"/>
    <property type="evidence" value="ECO:0007669"/>
    <property type="project" value="UniProtKB-KW"/>
</dbReference>
<dbReference type="Gene3D" id="3.40.50.11860">
    <property type="entry name" value="Diphthamide synthesis DPH1/DPH2 domain 3"/>
    <property type="match status" value="1"/>
</dbReference>
<keyword evidence="11" id="KW-1185">Reference proteome</keyword>
<evidence type="ECO:0000256" key="5">
    <source>
        <dbReference type="ARBA" id="ARBA00022723"/>
    </source>
</evidence>
<dbReference type="FunFam" id="3.40.50.11860:FF:000001">
    <property type="entry name" value="2-(3-amino-3-carboxypropyl)histidine synthase subunit 2"/>
    <property type="match status" value="1"/>
</dbReference>
<keyword evidence="6 8" id="KW-0408">Iron</keyword>
<dbReference type="InterPro" id="IPR036869">
    <property type="entry name" value="J_dom_sf"/>
</dbReference>
<evidence type="ECO:0000259" key="9">
    <source>
        <dbReference type="PROSITE" id="PS50076"/>
    </source>
</evidence>
<dbReference type="PANTHER" id="PTHR10762:SF2">
    <property type="entry name" value="2-(3-AMINO-3-CARBOXYPROPYL)HISTIDINE SYNTHASE SUBUNIT 2"/>
    <property type="match status" value="1"/>
</dbReference>
<name>A0AAD8NKC2_TARER</name>
<dbReference type="CDD" id="cd06257">
    <property type="entry name" value="DnaJ"/>
    <property type="match status" value="1"/>
</dbReference>
<sequence length="652" mass="72462">MVEAASCRFINTNRLTSPSIRIRSPSISYIWARNVPKASIHTVIDEPVMKLKTQSMSLYDVLNLNRNATLSEIKSAYRSLAKRHHPDLKQNNNDDDRDFVEICNAYVTLIDPTTRALYDVKLSGGFERRLEILKLRSTRPISLALYGIEFNVYTVFTSAVVSSSSSMEFKSNYEVSRVATFIHTHGYKRVALQFPDELLKDSTGVVRALRKELQSCCEDGDDIGLYVMADTTYGSCCVDEVGASHINADCVIHYGHTCLSPTSKLPAFFVFGKAPISASNCAKHLCNYAFSNKKPVMVLFGLEYGHALQDIIEASTTEIRSLWGDASRSKLHFADVMSQSMSPTKTSDINGCCDDVSRKTYRIGGLIWSLEHGLSMDDYSLFWIGPDNSAFANVVLTFNGCDIVRYDASENQLLTDTSQQRRILKRRYYLVEKAKDAGIVGILVGTLGVAGYLSMIHQIKEMITKAGKKAYTLVMGRPNPSKLANFPECDVFIYISCSQTALLDSKEFLAPVITPFEATLAFNRGSEWTGKYVMEFQDLVATAPAGLENLEEEARFSFLHGGYIEDPDLQDISKEDEDGPLALAKTTQTALQEHGKYHKTMIKKGTAKSGVEFFASRGFQGLDINGNSNAPEPFFLGRSGKASSYSHETNEH</sequence>
<evidence type="ECO:0000256" key="4">
    <source>
        <dbReference type="ARBA" id="ARBA00021914"/>
    </source>
</evidence>
<evidence type="ECO:0000313" key="10">
    <source>
        <dbReference type="EMBL" id="KAK1411481.1"/>
    </source>
</evidence>
<protein>
    <recommendedName>
        <fullName evidence="4 8">2-(3-amino-3-carboxypropyl)histidine synthase subunit 2</fullName>
    </recommendedName>
</protein>
<dbReference type="EMBL" id="JAUHHV010000010">
    <property type="protein sequence ID" value="KAK1411481.1"/>
    <property type="molecule type" value="Genomic_DNA"/>
</dbReference>
<dbReference type="Gene3D" id="1.10.287.110">
    <property type="entry name" value="DnaJ domain"/>
    <property type="match status" value="1"/>
</dbReference>
<evidence type="ECO:0000256" key="8">
    <source>
        <dbReference type="RuleBase" id="RU364133"/>
    </source>
</evidence>
<dbReference type="SMART" id="SM00271">
    <property type="entry name" value="DnaJ"/>
    <property type="match status" value="1"/>
</dbReference>
<evidence type="ECO:0000313" key="11">
    <source>
        <dbReference type="Proteomes" id="UP001229421"/>
    </source>
</evidence>
<dbReference type="FunFam" id="3.40.50.11840:FF:000002">
    <property type="entry name" value="2-(3-amino-3-carboxypropyl)histidine synthase subunit 2"/>
    <property type="match status" value="1"/>
</dbReference>
<dbReference type="InterPro" id="IPR042263">
    <property type="entry name" value="DPH1/DPH2_1"/>
</dbReference>
<reference evidence="10" key="1">
    <citation type="journal article" date="2023" name="bioRxiv">
        <title>Improved chromosome-level genome assembly for marigold (Tagetes erecta).</title>
        <authorList>
            <person name="Jiang F."/>
            <person name="Yuan L."/>
            <person name="Wang S."/>
            <person name="Wang H."/>
            <person name="Xu D."/>
            <person name="Wang A."/>
            <person name="Fan W."/>
        </authorList>
    </citation>
    <scope>NUCLEOTIDE SEQUENCE</scope>
    <source>
        <strain evidence="10">WSJ</strain>
        <tissue evidence="10">Leaf</tissue>
    </source>
</reference>